<feature type="domain" description="HTH luxR-type" evidence="4">
    <location>
        <begin position="206"/>
        <end position="271"/>
    </location>
</feature>
<gene>
    <name evidence="6" type="ORF">QF025_002040</name>
</gene>
<evidence type="ECO:0000259" key="5">
    <source>
        <dbReference type="PROSITE" id="PS50110"/>
    </source>
</evidence>
<dbReference type="Pfam" id="PF00196">
    <property type="entry name" value="GerE"/>
    <property type="match status" value="1"/>
</dbReference>
<name>A0ABD5CDJ7_9BURK</name>
<evidence type="ECO:0000256" key="1">
    <source>
        <dbReference type="ARBA" id="ARBA00022553"/>
    </source>
</evidence>
<dbReference type="InterPro" id="IPR000792">
    <property type="entry name" value="Tscrpt_reg_LuxR_C"/>
</dbReference>
<dbReference type="PANTHER" id="PTHR43214:SF43">
    <property type="entry name" value="TWO-COMPONENT RESPONSE REGULATOR"/>
    <property type="match status" value="1"/>
</dbReference>
<dbReference type="CDD" id="cd17535">
    <property type="entry name" value="REC_NarL-like"/>
    <property type="match status" value="1"/>
</dbReference>
<dbReference type="SUPFAM" id="SSF46894">
    <property type="entry name" value="C-terminal effector domain of the bipartite response regulators"/>
    <property type="match status" value="1"/>
</dbReference>
<dbReference type="InterPro" id="IPR011006">
    <property type="entry name" value="CheY-like_superfamily"/>
</dbReference>
<dbReference type="PANTHER" id="PTHR43214">
    <property type="entry name" value="TWO-COMPONENT RESPONSE REGULATOR"/>
    <property type="match status" value="1"/>
</dbReference>
<dbReference type="InterPro" id="IPR058245">
    <property type="entry name" value="NreC/VraR/RcsB-like_REC"/>
</dbReference>
<dbReference type="Gene3D" id="3.40.50.2300">
    <property type="match status" value="1"/>
</dbReference>
<dbReference type="GO" id="GO:0003677">
    <property type="term" value="F:DNA binding"/>
    <property type="evidence" value="ECO:0007669"/>
    <property type="project" value="UniProtKB-KW"/>
</dbReference>
<dbReference type="AlphaFoldDB" id="A0ABD5CDJ7"/>
<proteinExistence type="predicted"/>
<organism evidence="6 7">
    <name type="scientific">Paraburkholderia graminis</name>
    <dbReference type="NCBI Taxonomy" id="60548"/>
    <lineage>
        <taxon>Bacteria</taxon>
        <taxon>Pseudomonadati</taxon>
        <taxon>Pseudomonadota</taxon>
        <taxon>Betaproteobacteria</taxon>
        <taxon>Burkholderiales</taxon>
        <taxon>Burkholderiaceae</taxon>
        <taxon>Paraburkholderia</taxon>
    </lineage>
</organism>
<evidence type="ECO:0000259" key="4">
    <source>
        <dbReference type="PROSITE" id="PS50043"/>
    </source>
</evidence>
<dbReference type="PRINTS" id="PR00038">
    <property type="entry name" value="HTHLUXR"/>
</dbReference>
<feature type="modified residue" description="4-aspartylphosphate" evidence="3">
    <location>
        <position position="118"/>
    </location>
</feature>
<dbReference type="InterPro" id="IPR001789">
    <property type="entry name" value="Sig_transdc_resp-reg_receiver"/>
</dbReference>
<feature type="domain" description="Response regulatory" evidence="5">
    <location>
        <begin position="67"/>
        <end position="183"/>
    </location>
</feature>
<accession>A0ABD5CDJ7</accession>
<evidence type="ECO:0000313" key="7">
    <source>
        <dbReference type="Proteomes" id="UP001245184"/>
    </source>
</evidence>
<reference evidence="6 7" key="1">
    <citation type="submission" date="2023-08" db="EMBL/GenBank/DDBJ databases">
        <title>Genome sequencing of plant associated microbes to promote plant fitness in Sorghum bicolor and Oryza sativa.</title>
        <authorList>
            <person name="Coleman-Derr D."/>
        </authorList>
    </citation>
    <scope>NUCLEOTIDE SEQUENCE [LARGE SCALE GENOMIC DNA]</scope>
    <source>
        <strain evidence="6 7">SLBN-33</strain>
    </source>
</reference>
<dbReference type="SUPFAM" id="SSF52172">
    <property type="entry name" value="CheY-like"/>
    <property type="match status" value="1"/>
</dbReference>
<dbReference type="CDD" id="cd06170">
    <property type="entry name" value="LuxR_C_like"/>
    <property type="match status" value="1"/>
</dbReference>
<dbReference type="SMART" id="SM00421">
    <property type="entry name" value="HTH_LUXR"/>
    <property type="match status" value="1"/>
</dbReference>
<dbReference type="InterPro" id="IPR039420">
    <property type="entry name" value="WalR-like"/>
</dbReference>
<dbReference type="PROSITE" id="PS50043">
    <property type="entry name" value="HTH_LUXR_2"/>
    <property type="match status" value="1"/>
</dbReference>
<dbReference type="EMBL" id="JAVIZN010000002">
    <property type="protein sequence ID" value="MDR6203320.1"/>
    <property type="molecule type" value="Genomic_DNA"/>
</dbReference>
<keyword evidence="1 3" id="KW-0597">Phosphoprotein</keyword>
<evidence type="ECO:0000256" key="2">
    <source>
        <dbReference type="ARBA" id="ARBA00023125"/>
    </source>
</evidence>
<evidence type="ECO:0000313" key="6">
    <source>
        <dbReference type="EMBL" id="MDR6203320.1"/>
    </source>
</evidence>
<dbReference type="Pfam" id="PF00072">
    <property type="entry name" value="Response_reg"/>
    <property type="match status" value="1"/>
</dbReference>
<evidence type="ECO:0000256" key="3">
    <source>
        <dbReference type="PROSITE-ProRule" id="PRU00169"/>
    </source>
</evidence>
<dbReference type="PROSITE" id="PS50110">
    <property type="entry name" value="RESPONSE_REGULATORY"/>
    <property type="match status" value="1"/>
</dbReference>
<keyword evidence="2" id="KW-0238">DNA-binding</keyword>
<dbReference type="SMART" id="SM00448">
    <property type="entry name" value="REC"/>
    <property type="match status" value="1"/>
</dbReference>
<dbReference type="Proteomes" id="UP001245184">
    <property type="component" value="Unassembled WGS sequence"/>
</dbReference>
<comment type="caution">
    <text evidence="6">The sequence shown here is derived from an EMBL/GenBank/DDBJ whole genome shotgun (WGS) entry which is preliminary data.</text>
</comment>
<sequence length="274" mass="30432">MRTTWPICSRVASDSARLWARQPARQYELAAGGSGRNTADNVERPRDVITMSALERFHRTDTKPMIRVLIADDHAIVRGGFRQFVADEPDMCVAAEAATGDETISLVREQAFDVVLLDIAMPDKNGIDTLRVIKQVRPEQGVLILSGYPESQYAINLLRAGANGYLNKDCEPDEIVRAIRAVARGHRYLSEAVADTLADNLDKPAAARPHEALSEREFQIFCKLAAGQIPTQIAEELHLSVKTVSTYRARVLEKMRLANNADLTYYAIKNGLIE</sequence>
<dbReference type="InterPro" id="IPR016032">
    <property type="entry name" value="Sig_transdc_resp-reg_C-effctor"/>
</dbReference>
<protein>
    <submittedName>
        <fullName evidence="6">Two-component system invasion response regulator UvrY</fullName>
    </submittedName>
</protein>